<dbReference type="InterPro" id="IPR036250">
    <property type="entry name" value="AcylCo_DH-like_C"/>
</dbReference>
<evidence type="ECO:0000259" key="12">
    <source>
        <dbReference type="Pfam" id="PF02770"/>
    </source>
</evidence>
<evidence type="ECO:0000256" key="8">
    <source>
        <dbReference type="ARBA" id="ARBA00066694"/>
    </source>
</evidence>
<dbReference type="Gene3D" id="2.40.110.10">
    <property type="entry name" value="Butyryl-CoA Dehydrogenase, subunit A, domain 2"/>
    <property type="match status" value="1"/>
</dbReference>
<dbReference type="InterPro" id="IPR025878">
    <property type="entry name" value="Acyl-CoA_dh-like_C_dom"/>
</dbReference>
<dbReference type="Pfam" id="PF12806">
    <property type="entry name" value="Acyl-CoA_dh_C"/>
    <property type="match status" value="1"/>
</dbReference>
<evidence type="ECO:0000256" key="6">
    <source>
        <dbReference type="ARBA" id="ARBA00051388"/>
    </source>
</evidence>
<comment type="caution">
    <text evidence="15">The sequence shown here is derived from an EMBL/GenBank/DDBJ whole genome shotgun (WGS) entry which is preliminary data.</text>
</comment>
<dbReference type="InterPro" id="IPR006091">
    <property type="entry name" value="Acyl-CoA_Oxase/DH_mid-dom"/>
</dbReference>
<feature type="domain" description="Acyl-CoA dehydrogenase/oxidase C-terminal" evidence="11">
    <location>
        <begin position="287"/>
        <end position="457"/>
    </location>
</feature>
<organism evidence="15 16">
    <name type="scientific">Nitratireductor pacificus pht-3B</name>
    <dbReference type="NCBI Taxonomy" id="391937"/>
    <lineage>
        <taxon>Bacteria</taxon>
        <taxon>Pseudomonadati</taxon>
        <taxon>Pseudomonadota</taxon>
        <taxon>Alphaproteobacteria</taxon>
        <taxon>Hyphomicrobiales</taxon>
        <taxon>Phyllobacteriaceae</taxon>
        <taxon>Nitratireductor</taxon>
    </lineage>
</organism>
<dbReference type="InterPro" id="IPR009100">
    <property type="entry name" value="AcylCoA_DH/oxidase_NM_dom_sf"/>
</dbReference>
<dbReference type="InterPro" id="IPR046373">
    <property type="entry name" value="Acyl-CoA_Oxase/DH_mid-dom_sf"/>
</dbReference>
<dbReference type="GO" id="GO:0016627">
    <property type="term" value="F:oxidoreductase activity, acting on the CH-CH group of donors"/>
    <property type="evidence" value="ECO:0007669"/>
    <property type="project" value="InterPro"/>
</dbReference>
<dbReference type="EC" id="1.3.99.41" evidence="8"/>
<dbReference type="SUPFAM" id="SSF56645">
    <property type="entry name" value="Acyl-CoA dehydrogenase NM domain-like"/>
    <property type="match status" value="1"/>
</dbReference>
<accession>K2MGR9</accession>
<feature type="domain" description="Acyl-CoA dehydrogenase/oxidase N-terminal" evidence="13">
    <location>
        <begin position="38"/>
        <end position="155"/>
    </location>
</feature>
<keyword evidence="16" id="KW-1185">Reference proteome</keyword>
<dbReference type="Pfam" id="PF00441">
    <property type="entry name" value="Acyl-CoA_dh_1"/>
    <property type="match status" value="1"/>
</dbReference>
<feature type="domain" description="Acyl-CoA oxidase/dehydrogenase middle" evidence="12">
    <location>
        <begin position="160"/>
        <end position="266"/>
    </location>
</feature>
<evidence type="ECO:0000256" key="3">
    <source>
        <dbReference type="ARBA" id="ARBA00022630"/>
    </source>
</evidence>
<dbReference type="AlphaFoldDB" id="K2MGR9"/>
<evidence type="ECO:0000313" key="15">
    <source>
        <dbReference type="EMBL" id="EKF19900.1"/>
    </source>
</evidence>
<dbReference type="Gene3D" id="1.10.540.10">
    <property type="entry name" value="Acyl-CoA dehydrogenase/oxidase, N-terminal domain"/>
    <property type="match status" value="1"/>
</dbReference>
<dbReference type="InterPro" id="IPR013786">
    <property type="entry name" value="AcylCoA_DH/ox_N"/>
</dbReference>
<comment type="catalytic activity">
    <reaction evidence="6">
        <text>3-(methylsulfanyl)propanoyl-CoA + oxidized [electron-transfer flavoprotein] + H(+) = 3-(methylsulfanyl)acryloyl-CoA + reduced [electron-transfer flavoprotein]</text>
        <dbReference type="Rhea" id="RHEA:52612"/>
        <dbReference type="Rhea" id="RHEA-COMP:10685"/>
        <dbReference type="Rhea" id="RHEA-COMP:10686"/>
        <dbReference type="ChEBI" id="CHEBI:15378"/>
        <dbReference type="ChEBI" id="CHEBI:57692"/>
        <dbReference type="ChEBI" id="CHEBI:58307"/>
        <dbReference type="ChEBI" id="CHEBI:82815"/>
        <dbReference type="ChEBI" id="CHEBI:84994"/>
        <dbReference type="EC" id="1.3.99.41"/>
    </reaction>
    <physiologicalReaction direction="left-to-right" evidence="6">
        <dbReference type="Rhea" id="RHEA:52613"/>
    </physiologicalReaction>
</comment>
<dbReference type="Pfam" id="PF02770">
    <property type="entry name" value="Acyl-CoA_dh_M"/>
    <property type="match status" value="1"/>
</dbReference>
<dbReference type="PANTHER" id="PTHR42803">
    <property type="entry name" value="ACYL-COA DEHYDROGENASE"/>
    <property type="match status" value="1"/>
</dbReference>
<comment type="function">
    <text evidence="7">Involved in the assimilation of dimethylsulphoniopropionate (DMSP), an important compound in the fixation of carbon in marine phytoplankton, by mediating the conversion of 3-(methylthio)propanoyl-CoA (MMPA-CoA) to 3-(methylthio)acryloyl-CoA (MTA-CoA).</text>
</comment>
<evidence type="ECO:0000256" key="1">
    <source>
        <dbReference type="ARBA" id="ARBA00001974"/>
    </source>
</evidence>
<gene>
    <name evidence="15" type="ORF">NA2_06148</name>
</gene>
<dbReference type="STRING" id="391937.NA2_06148"/>
<name>K2MGR9_9HYPH</name>
<dbReference type="Proteomes" id="UP000006786">
    <property type="component" value="Unassembled WGS sequence"/>
</dbReference>
<dbReference type="RefSeq" id="WP_008595401.1">
    <property type="nucleotide sequence ID" value="NZ_AMRM01000005.1"/>
</dbReference>
<sequence>MYSAPVDEIAFTLKHVTGFASDLEAGRFGDLSDDLVDAILGEAGRFAAEEIAPLARIGDEKGAVLEDGAVTTPPGWADLYRRWCEGGWNGLSAPEEFGGQGLPTLLAVAAIEMWNSGSMAFAIGPTLTIGAIEALDRHATPELQAAYLEKLVSGEWMGTMNLTEPQAGSDLNALKARAEPAGDGTYRIFGQKIFITYGEHDFTDNIVHLVLARLPDAPAGTRGLSLFLVPKFLVNEDGSPGARNDVFCASLEHKLGIHASPTCTMIYGDGKFGDAPGAIGWLIGEENRGLACMFTMMNNARLAVGMQGVGIAEAATQRALAYAHERRQGRAPGASGGAGDSMSPIVGHPDIQRMLLTMKAKTQMARAIAYCCAHAIDMARIAEGDEAKTWQARADILTPMAKAFSTDIGVEVASLGVQVHGGMGYIEETGAAVFYRDARIAPIYEGTNGIQAIDLVMRKLPLQGGEAIAAFLAGLRADQKAIAESGNERLGATAERTAAALDDLEAATAFLMKTAGEGGVETALAGATPYLRLFALTIGTIFNARAVAGNDDPGRALLVRFMAENLLGETTVLKERVVGGADSLIAAAEAVLGN</sequence>
<reference evidence="15 16" key="1">
    <citation type="journal article" date="2012" name="J. Bacteriol.">
        <title>Genome Sequence of Nitratireductor pacificus Type Strain pht-3B.</title>
        <authorList>
            <person name="Lai Q."/>
            <person name="Li G."/>
            <person name="Shao Z."/>
        </authorList>
    </citation>
    <scope>NUCLEOTIDE SEQUENCE [LARGE SCALE GENOMIC DNA]</scope>
    <source>
        <strain evidence="16">pht-3B</strain>
    </source>
</reference>
<proteinExistence type="inferred from homology"/>
<evidence type="ECO:0000256" key="4">
    <source>
        <dbReference type="ARBA" id="ARBA00022827"/>
    </source>
</evidence>
<evidence type="ECO:0000256" key="5">
    <source>
        <dbReference type="ARBA" id="ARBA00023002"/>
    </source>
</evidence>
<feature type="domain" description="Acetyl-CoA dehydrogenase-like C-terminal" evidence="14">
    <location>
        <begin position="482"/>
        <end position="586"/>
    </location>
</feature>
<dbReference type="PATRIC" id="fig|391937.3.peg.1265"/>
<keyword evidence="3 10" id="KW-0285">Flavoprotein</keyword>
<dbReference type="Pfam" id="PF02771">
    <property type="entry name" value="Acyl-CoA_dh_N"/>
    <property type="match status" value="1"/>
</dbReference>
<dbReference type="InterPro" id="IPR009075">
    <property type="entry name" value="AcylCo_DH/oxidase_C"/>
</dbReference>
<comment type="cofactor">
    <cofactor evidence="1 10">
        <name>FAD</name>
        <dbReference type="ChEBI" id="CHEBI:57692"/>
    </cofactor>
</comment>
<comment type="similarity">
    <text evidence="2 10">Belongs to the acyl-CoA dehydrogenase family.</text>
</comment>
<keyword evidence="5 10" id="KW-0560">Oxidoreductase</keyword>
<keyword evidence="4 10" id="KW-0274">FAD</keyword>
<dbReference type="eggNOG" id="COG1960">
    <property type="taxonomic scope" value="Bacteria"/>
</dbReference>
<dbReference type="InterPro" id="IPR052166">
    <property type="entry name" value="Diverse_Acyl-CoA_DH"/>
</dbReference>
<dbReference type="SUPFAM" id="SSF47203">
    <property type="entry name" value="Acyl-CoA dehydrogenase C-terminal domain-like"/>
    <property type="match status" value="1"/>
</dbReference>
<evidence type="ECO:0000259" key="13">
    <source>
        <dbReference type="Pfam" id="PF02771"/>
    </source>
</evidence>
<evidence type="ECO:0000256" key="9">
    <source>
        <dbReference type="ARBA" id="ARBA00069043"/>
    </source>
</evidence>
<evidence type="ECO:0000256" key="2">
    <source>
        <dbReference type="ARBA" id="ARBA00009347"/>
    </source>
</evidence>
<dbReference type="InterPro" id="IPR037069">
    <property type="entry name" value="AcylCoA_DH/ox_N_sf"/>
</dbReference>
<evidence type="ECO:0000259" key="14">
    <source>
        <dbReference type="Pfam" id="PF12806"/>
    </source>
</evidence>
<protein>
    <recommendedName>
        <fullName evidence="9">3-methylmercaptopropionyl-CoA dehydrogenase</fullName>
        <ecNumber evidence="8">1.3.99.41</ecNumber>
    </recommendedName>
</protein>
<dbReference type="GO" id="GO:0050660">
    <property type="term" value="F:flavin adenine dinucleotide binding"/>
    <property type="evidence" value="ECO:0007669"/>
    <property type="project" value="InterPro"/>
</dbReference>
<dbReference type="Gene3D" id="1.20.140.10">
    <property type="entry name" value="Butyryl-CoA Dehydrogenase, subunit A, domain 3"/>
    <property type="match status" value="1"/>
</dbReference>
<evidence type="ECO:0000256" key="10">
    <source>
        <dbReference type="RuleBase" id="RU362125"/>
    </source>
</evidence>
<evidence type="ECO:0000256" key="7">
    <source>
        <dbReference type="ARBA" id="ARBA00058683"/>
    </source>
</evidence>
<dbReference type="PANTHER" id="PTHR42803:SF1">
    <property type="entry name" value="BROAD-SPECIFICITY LINEAR ACYL-COA DEHYDROGENASE FADE5"/>
    <property type="match status" value="1"/>
</dbReference>
<evidence type="ECO:0000259" key="11">
    <source>
        <dbReference type="Pfam" id="PF00441"/>
    </source>
</evidence>
<dbReference type="EMBL" id="AMRM01000005">
    <property type="protein sequence ID" value="EKF19900.1"/>
    <property type="molecule type" value="Genomic_DNA"/>
</dbReference>
<dbReference type="OrthoDB" id="9807883at2"/>
<dbReference type="FunFam" id="2.40.110.10:FF:000031">
    <property type="entry name" value="Acyl-CoA dehydrogenase, putative"/>
    <property type="match status" value="1"/>
</dbReference>
<evidence type="ECO:0000313" key="16">
    <source>
        <dbReference type="Proteomes" id="UP000006786"/>
    </source>
</evidence>